<dbReference type="InterPro" id="IPR013406">
    <property type="entry name" value="CHP02574_addiction_mod"/>
</dbReference>
<dbReference type="EMBL" id="AE017340">
    <property type="protein sequence ID" value="AAV81752.1"/>
    <property type="molecule type" value="Genomic_DNA"/>
</dbReference>
<reference evidence="1 2" key="1">
    <citation type="journal article" date="2004" name="Proc. Natl. Acad. Sci. U.S.A.">
        <title>Genome sequence of the deep-sea gamma-proteobacterium Idiomarina loihiensis reveals amino acid fermentation as a source of carbon and energy.</title>
        <authorList>
            <person name="Hou S."/>
            <person name="Saw J.H."/>
            <person name="Lee K.S."/>
            <person name="Freitas T.A."/>
            <person name="Belisle C."/>
            <person name="Kawarabayasi Y."/>
            <person name="Donachie S.P."/>
            <person name="Pikina A."/>
            <person name="Galperin M.Y."/>
            <person name="Koonin E.V."/>
            <person name="Makarova K.S."/>
            <person name="Omelchenko M.V."/>
            <person name="Sorokin A."/>
            <person name="Wolf Y.I."/>
            <person name="Li Q.X."/>
            <person name="Keum Y.S."/>
            <person name="Campbell S."/>
            <person name="Denery J."/>
            <person name="Aizawa S."/>
            <person name="Shibata S."/>
            <person name="Malahoff A."/>
            <person name="Alam M."/>
        </authorList>
    </citation>
    <scope>NUCLEOTIDE SEQUENCE [LARGE SCALE GENOMIC DNA]</scope>
    <source>
        <strain evidence="2">ATCC BAA-735 / DSM 15497 / L2-TR</strain>
    </source>
</reference>
<dbReference type="GeneID" id="41336067"/>
<accession>Q5QW59</accession>
<dbReference type="AlphaFoldDB" id="Q5QW59"/>
<dbReference type="Pfam" id="PF09720">
    <property type="entry name" value="Unstab_antitox"/>
    <property type="match status" value="1"/>
</dbReference>
<organism evidence="1 2">
    <name type="scientific">Idiomarina loihiensis (strain ATCC BAA-735 / DSM 15497 / L2-TR)</name>
    <dbReference type="NCBI Taxonomy" id="283942"/>
    <lineage>
        <taxon>Bacteria</taxon>
        <taxon>Pseudomonadati</taxon>
        <taxon>Pseudomonadota</taxon>
        <taxon>Gammaproteobacteria</taxon>
        <taxon>Alteromonadales</taxon>
        <taxon>Idiomarinaceae</taxon>
        <taxon>Idiomarina</taxon>
    </lineage>
</organism>
<dbReference type="eggNOG" id="ENOG502ZJEV">
    <property type="taxonomic scope" value="Bacteria"/>
</dbReference>
<dbReference type="Proteomes" id="UP000001171">
    <property type="component" value="Chromosome"/>
</dbReference>
<name>Q5QW59_IDILO</name>
<dbReference type="KEGG" id="ilo:IL0912"/>
<gene>
    <name evidence="1" type="ordered locus">IL0912</name>
</gene>
<dbReference type="RefSeq" id="WP_011234163.1">
    <property type="nucleotide sequence ID" value="NC_006512.1"/>
</dbReference>
<dbReference type="STRING" id="283942.IL0912"/>
<evidence type="ECO:0000313" key="2">
    <source>
        <dbReference type="Proteomes" id="UP000001171"/>
    </source>
</evidence>
<dbReference type="OrthoDB" id="6402086at2"/>
<dbReference type="HOGENOM" id="CLU_177580_2_1_6"/>
<proteinExistence type="predicted"/>
<keyword evidence="2" id="KW-1185">Reference proteome</keyword>
<sequence>MTISAEVLETEALSLPKEEKTRLIVHLLESLEQRSGSNSQQVEQAWVAEANNRYEAYIRGEEQAIPSEDVFKDLKADDR</sequence>
<protein>
    <submittedName>
        <fullName evidence="1">Uncharacterized conserved protein</fullName>
    </submittedName>
</protein>
<evidence type="ECO:0000313" key="1">
    <source>
        <dbReference type="EMBL" id="AAV81752.1"/>
    </source>
</evidence>